<dbReference type="PANTHER" id="PTHR45661:SF3">
    <property type="entry name" value="IG-LIKE DOMAIN-CONTAINING PROTEIN"/>
    <property type="match status" value="1"/>
</dbReference>
<sequence>MGIQLITENDGNVVQHHSDDFPESGRWERTNKITDGIKDAVCSVKASHVEKILDNAFVGCTKLSRVVIGNGVDEIGRHAFLGCEALQQVTLSPDVTMVSNGAFACCSSLDYLCLSEGLQTVGDDAFHGCITLRSVTLPSTLYQMSREAFCGCTNLTDLIFLRGEPCFCPEVRKLVCSGDNVLLDEGVFKEPRMHRAFRDCAKLTSVKVLSHGQFLREWKGCPLNAHYRSRRAFATCPISFGKMVTSWLVSLLPSEMEKSVTYRTQTMLRQEACPRYFDSLPSTS</sequence>
<organism evidence="1 2">
    <name type="scientific">Thalassiosira oceanica</name>
    <name type="common">Marine diatom</name>
    <dbReference type="NCBI Taxonomy" id="159749"/>
    <lineage>
        <taxon>Eukaryota</taxon>
        <taxon>Sar</taxon>
        <taxon>Stramenopiles</taxon>
        <taxon>Ochrophyta</taxon>
        <taxon>Bacillariophyta</taxon>
        <taxon>Coscinodiscophyceae</taxon>
        <taxon>Thalassiosirophycidae</taxon>
        <taxon>Thalassiosirales</taxon>
        <taxon>Thalassiosiraceae</taxon>
        <taxon>Thalassiosira</taxon>
    </lineage>
</organism>
<dbReference type="OrthoDB" id="24928at2759"/>
<dbReference type="InterPro" id="IPR032675">
    <property type="entry name" value="LRR_dom_sf"/>
</dbReference>
<evidence type="ECO:0000313" key="1">
    <source>
        <dbReference type="EMBL" id="EJK59979.1"/>
    </source>
</evidence>
<dbReference type="PANTHER" id="PTHR45661">
    <property type="entry name" value="SURFACE ANTIGEN"/>
    <property type="match status" value="1"/>
</dbReference>
<name>K0S541_THAOC</name>
<dbReference type="Gene3D" id="3.80.10.10">
    <property type="entry name" value="Ribonuclease Inhibitor"/>
    <property type="match status" value="1"/>
</dbReference>
<accession>K0S541</accession>
<dbReference type="EMBL" id="AGNL01021882">
    <property type="protein sequence ID" value="EJK59979.1"/>
    <property type="molecule type" value="Genomic_DNA"/>
</dbReference>
<protein>
    <submittedName>
        <fullName evidence="1">Uncharacterized protein</fullName>
    </submittedName>
</protein>
<keyword evidence="2" id="KW-1185">Reference proteome</keyword>
<comment type="caution">
    <text evidence="1">The sequence shown here is derived from an EMBL/GenBank/DDBJ whole genome shotgun (WGS) entry which is preliminary data.</text>
</comment>
<dbReference type="Pfam" id="PF13306">
    <property type="entry name" value="LRR_5"/>
    <property type="match status" value="1"/>
</dbReference>
<gene>
    <name evidence="1" type="ORF">THAOC_19744</name>
</gene>
<proteinExistence type="predicted"/>
<evidence type="ECO:0000313" key="2">
    <source>
        <dbReference type="Proteomes" id="UP000266841"/>
    </source>
</evidence>
<dbReference type="InterPro" id="IPR026906">
    <property type="entry name" value="LRR_5"/>
</dbReference>
<dbReference type="AlphaFoldDB" id="K0S541"/>
<dbReference type="Proteomes" id="UP000266841">
    <property type="component" value="Unassembled WGS sequence"/>
</dbReference>
<dbReference type="SUPFAM" id="SSF52058">
    <property type="entry name" value="L domain-like"/>
    <property type="match status" value="1"/>
</dbReference>
<dbReference type="InterPro" id="IPR053139">
    <property type="entry name" value="Surface_bspA-like"/>
</dbReference>
<reference evidence="1 2" key="1">
    <citation type="journal article" date="2012" name="Genome Biol.">
        <title>Genome and low-iron response of an oceanic diatom adapted to chronic iron limitation.</title>
        <authorList>
            <person name="Lommer M."/>
            <person name="Specht M."/>
            <person name="Roy A.S."/>
            <person name="Kraemer L."/>
            <person name="Andreson R."/>
            <person name="Gutowska M.A."/>
            <person name="Wolf J."/>
            <person name="Bergner S.V."/>
            <person name="Schilhabel M.B."/>
            <person name="Klostermeier U.C."/>
            <person name="Beiko R.G."/>
            <person name="Rosenstiel P."/>
            <person name="Hippler M."/>
            <person name="Laroche J."/>
        </authorList>
    </citation>
    <scope>NUCLEOTIDE SEQUENCE [LARGE SCALE GENOMIC DNA]</scope>
    <source>
        <strain evidence="1 2">CCMP1005</strain>
    </source>
</reference>